<sequence>MARRWIANPVWRQGRNDPMHPNLTPVVSAVFIALIAIAAAPNAAMARESIIASKPLPAPAGHAQPTPNGFLSDEDANADEQQRLSTFDARQHLLDEQLDKSLNICRC</sequence>
<evidence type="ECO:0000256" key="1">
    <source>
        <dbReference type="SAM" id="MobiDB-lite"/>
    </source>
</evidence>
<reference evidence="2 3" key="1">
    <citation type="submission" date="2016-03" db="EMBL/GenBank/DDBJ databases">
        <title>Microsymbionts genomes from the relict species Vavilovia formosa (Stev.) Fed.</title>
        <authorList>
            <person name="Kopat V."/>
            <person name="Chirak E."/>
            <person name="Kimeklis A."/>
            <person name="Andronov E."/>
        </authorList>
    </citation>
    <scope>NUCLEOTIDE SEQUENCE [LARGE SCALE GENOMIC DNA]</scope>
    <source>
        <strain evidence="2 3">Vaf07</strain>
    </source>
</reference>
<evidence type="ECO:0000313" key="2">
    <source>
        <dbReference type="EMBL" id="KZD21109.1"/>
    </source>
</evidence>
<dbReference type="Proteomes" id="UP000076574">
    <property type="component" value="Unassembled WGS sequence"/>
</dbReference>
<feature type="region of interest" description="Disordered" evidence="1">
    <location>
        <begin position="55"/>
        <end position="79"/>
    </location>
</feature>
<dbReference type="OrthoDB" id="8266071at2"/>
<gene>
    <name evidence="2" type="ORF">A4A58_15085</name>
</gene>
<dbReference type="STRING" id="943830.A4A58_15085"/>
<dbReference type="RefSeq" id="WP_068737080.1">
    <property type="nucleotide sequence ID" value="NZ_LVYV01000053.1"/>
</dbReference>
<organism evidence="2 3">
    <name type="scientific">Tardiphaga robiniae</name>
    <dbReference type="NCBI Taxonomy" id="943830"/>
    <lineage>
        <taxon>Bacteria</taxon>
        <taxon>Pseudomonadati</taxon>
        <taxon>Pseudomonadota</taxon>
        <taxon>Alphaproteobacteria</taxon>
        <taxon>Hyphomicrobiales</taxon>
        <taxon>Nitrobacteraceae</taxon>
        <taxon>Tardiphaga</taxon>
    </lineage>
</organism>
<comment type="caution">
    <text evidence="2">The sequence shown here is derived from an EMBL/GenBank/DDBJ whole genome shotgun (WGS) entry which is preliminary data.</text>
</comment>
<keyword evidence="3" id="KW-1185">Reference proteome</keyword>
<evidence type="ECO:0000313" key="3">
    <source>
        <dbReference type="Proteomes" id="UP000076574"/>
    </source>
</evidence>
<accession>A0A163XMH1</accession>
<proteinExistence type="predicted"/>
<dbReference type="EMBL" id="LVYV01000053">
    <property type="protein sequence ID" value="KZD21109.1"/>
    <property type="molecule type" value="Genomic_DNA"/>
</dbReference>
<protein>
    <submittedName>
        <fullName evidence="2">Uncharacterized protein</fullName>
    </submittedName>
</protein>
<dbReference type="AlphaFoldDB" id="A0A163XMH1"/>
<name>A0A163XMH1_9BRAD</name>